<dbReference type="Gene3D" id="1.10.220.60">
    <property type="entry name" value="GRIP domain"/>
    <property type="match status" value="1"/>
</dbReference>
<feature type="coiled-coil region" evidence="2">
    <location>
        <begin position="679"/>
        <end position="1296"/>
    </location>
</feature>
<dbReference type="Gene3D" id="3.30.310.50">
    <property type="entry name" value="Alpha-D-phosphohexomutase, C-terminal domain"/>
    <property type="match status" value="1"/>
</dbReference>
<accession>A0AAF5DGU5</accession>
<dbReference type="PANTHER" id="PTHR19327">
    <property type="entry name" value="GOLGIN"/>
    <property type="match status" value="1"/>
</dbReference>
<reference evidence="5" key="1">
    <citation type="submission" date="2024-02" db="UniProtKB">
        <authorList>
            <consortium name="WormBaseParasite"/>
        </authorList>
    </citation>
    <scope>IDENTIFICATION</scope>
</reference>
<evidence type="ECO:0000256" key="2">
    <source>
        <dbReference type="SAM" id="Coils"/>
    </source>
</evidence>
<name>A0AAF5DGU5_STRER</name>
<proteinExistence type="inferred from homology"/>
<evidence type="ECO:0000259" key="3">
    <source>
        <dbReference type="PROSITE" id="PS50913"/>
    </source>
</evidence>
<dbReference type="Gene3D" id="1.10.287.1490">
    <property type="match status" value="1"/>
</dbReference>
<feature type="coiled-coil region" evidence="2">
    <location>
        <begin position="1334"/>
        <end position="1368"/>
    </location>
</feature>
<feature type="coiled-coil region" evidence="2">
    <location>
        <begin position="526"/>
        <end position="649"/>
    </location>
</feature>
<dbReference type="InterPro" id="IPR000237">
    <property type="entry name" value="GRIP_dom"/>
</dbReference>
<evidence type="ECO:0000256" key="1">
    <source>
        <dbReference type="ARBA" id="ARBA00007073"/>
    </source>
</evidence>
<dbReference type="Pfam" id="PF09341">
    <property type="entry name" value="Pcc1"/>
    <property type="match status" value="1"/>
</dbReference>
<dbReference type="Proteomes" id="UP000035681">
    <property type="component" value="Unplaced"/>
</dbReference>
<dbReference type="AlphaFoldDB" id="A0AAF5DGU5"/>
<dbReference type="SMART" id="SM00755">
    <property type="entry name" value="Grip"/>
    <property type="match status" value="1"/>
</dbReference>
<dbReference type="PROSITE" id="PS50913">
    <property type="entry name" value="GRIP"/>
    <property type="match status" value="1"/>
</dbReference>
<dbReference type="GO" id="GO:0048193">
    <property type="term" value="P:Golgi vesicle transport"/>
    <property type="evidence" value="ECO:0007669"/>
    <property type="project" value="TreeGrafter"/>
</dbReference>
<keyword evidence="2" id="KW-0175">Coiled coil</keyword>
<feature type="domain" description="GRIP" evidence="3">
    <location>
        <begin position="1482"/>
        <end position="1534"/>
    </location>
</feature>
<protein>
    <submittedName>
        <fullName evidence="5">GRIP domain-containing protein</fullName>
    </submittedName>
</protein>
<dbReference type="GO" id="GO:0005794">
    <property type="term" value="C:Golgi apparatus"/>
    <property type="evidence" value="ECO:0007669"/>
    <property type="project" value="TreeGrafter"/>
</dbReference>
<dbReference type="GO" id="GO:0031267">
    <property type="term" value="F:small GTPase binding"/>
    <property type="evidence" value="ECO:0007669"/>
    <property type="project" value="TreeGrafter"/>
</dbReference>
<feature type="coiled-coil region" evidence="2">
    <location>
        <begin position="276"/>
        <end position="483"/>
    </location>
</feature>
<comment type="similarity">
    <text evidence="1">Belongs to the CTAG/PCC1 family.</text>
</comment>
<dbReference type="Pfam" id="PF01465">
    <property type="entry name" value="GRIP"/>
    <property type="match status" value="1"/>
</dbReference>
<dbReference type="InterPro" id="IPR015419">
    <property type="entry name" value="CTAG/Pcc1"/>
</dbReference>
<dbReference type="SUPFAM" id="SSF101283">
    <property type="entry name" value="GRIP domain"/>
    <property type="match status" value="1"/>
</dbReference>
<dbReference type="PANTHER" id="PTHR19327:SF0">
    <property type="entry name" value="GOLGIN SUBFAMILY A MEMBER 4"/>
    <property type="match status" value="1"/>
</dbReference>
<organism evidence="4 5">
    <name type="scientific">Strongyloides stercoralis</name>
    <name type="common">Threadworm</name>
    <dbReference type="NCBI Taxonomy" id="6248"/>
    <lineage>
        <taxon>Eukaryota</taxon>
        <taxon>Metazoa</taxon>
        <taxon>Ecdysozoa</taxon>
        <taxon>Nematoda</taxon>
        <taxon>Chromadorea</taxon>
        <taxon>Rhabditida</taxon>
        <taxon>Tylenchina</taxon>
        <taxon>Panagrolaimomorpha</taxon>
        <taxon>Strongyloidoidea</taxon>
        <taxon>Strongyloididae</taxon>
        <taxon>Strongyloides</taxon>
    </lineage>
</organism>
<evidence type="ECO:0000313" key="5">
    <source>
        <dbReference type="WBParaSite" id="TCONS_00011968.p1"/>
    </source>
</evidence>
<dbReference type="WBParaSite" id="TCONS_00011968.p1">
    <property type="protein sequence ID" value="TCONS_00011968.p1"/>
    <property type="gene ID" value="XLOC_007117"/>
</dbReference>
<keyword evidence="4" id="KW-1185">Reference proteome</keyword>
<evidence type="ECO:0000313" key="4">
    <source>
        <dbReference type="Proteomes" id="UP000035681"/>
    </source>
</evidence>
<sequence length="1584" mass="183834">DQKFTMPSDVEMTKEYNNTTFKNDKINGNSNDNCDKLHTLECRLKIENENNAQILFTTLNVDKEPSRSKTIRQLELVGKCIVGKFSSIDEKSLQKSVHHFLEMYLLAKSTINVVGKYKYQESFNIMFKGLKSKLEDEAKKLSTAVSQYGENVAQQLRTGEGTGGLLNFNKVNNESDNKKIANTKGNKKNGDNSTITQEFDETSLFSLSPIDDIPRTRRLSSCSNVSIDSSTDIFSIENLIPQKSAILAELESNADESIIGSSTFATASKEQISSLLNKLNSRNAKYKMKYKNLIATYNELVTENAKCQSVLEQTQDAMVKKIKKLKNEKLELEEKVRNIQSGAIPSDAAKIKKLEELLEKCKDNIFTNKTKIANLNKENDELRKKLNEGQEMVPNDKDDTVNQLSCKDYNETIKKLEEDNAIALATVKAQFHSQLEEKDNEINNWRNKYSQQIFDLENIKKENENLLKLSETFEQEKKEMLEQIVESKKLVLESVERDERNKREQCELEFNERLISSLKSSDSKWEEKLLLLKEEYEKKINDLQKKIDSDSTNFSDKNCLDDDSQRIIEELKVENNNLKNEISNFKLSSEKEINDLKKSIEFSSERHNNEIDGIIKEAEEGNKDLKRELDNMTCKYNELSKIVKEEKDNLCEKIRLLEVESINNNDTITELRKLSDTQKSDLSNELNKLKVQLQSIIEERDSLLIKIKDYDIKLKDLEEKYQNEVDENQSLNNKLEEIVIEQDTFKETAKNEIEELKMLIESKKQEIVNLLNEKETFEAELTDARLVKKLKSQLEIDLEDMRNELKETSDNLTLSELRHNEMVNKLKEENELLKAEKDLWKKNENEEDENNIEELNHRIILADREINDLKDEINNLKKDNEKEQFKQELNEIKESLKQSVDENSDLNCQLTALKNEFQKSLEDGTQNEVSVKVSCLENDKLNLSNELENANNEIGILNKKIESLKNLEASLNNIKQENSDLKLQLNDLQNKLEVTSSEKNDISQEFNAKFEQKDNEIKYLLEELKKYESSNINYDTLNKEMEELKLSNDNLREEYMQKENLVSELREELNNVKNDKENLNKEVQSLLKFKQEHISNIESCNDKVVELMEEINKLKDMEIGYKEHVSILQEEISRKNEEQEKIVGEKDSLTNEIESLRRQVKENAIALAVTEKYKEEMDIFKREAEMKVEEMKQKVSQVESDRCSKYQIELEKLKATLENKLEDIDCLKAKKMEVEDLLKEADQKVNNYSMKITELEEKLKQNKDLTLKLLEKEDVILELRDQCSKLEHDYVEFKEKSATTIAILETKITEMEQSKVADVKKAMAKVDCDQKRMIKELQKEVKQLYQELNKTSSANDALNEEIKKLKQYGSSGEDCATIATVSNTNNEVGDKDDYKVKKSGFDVIDYEELNVLREKVLNYQAKLFDLEEKYTKETATLKEEIKKNNLTRSVENNTLANALEIKSINHSVNKSSNQFTTAENYTFAEPTEAEYLRNILYRYMYERETLGRGNVTLAKVIATVAKFSPEQMEAVLNKEEARHLSWIQVAESSSSSAVKSLMGPNVTCVTQRKRSSYDKIYLFVWYNL</sequence>